<dbReference type="PANTHER" id="PTHR30472:SF37">
    <property type="entry name" value="FE(3+) DICITRATE TRANSPORT SYSTEM PERMEASE PROTEIN FECD-RELATED"/>
    <property type="match status" value="1"/>
</dbReference>
<feature type="transmembrane region" description="Helical" evidence="8">
    <location>
        <begin position="379"/>
        <end position="405"/>
    </location>
</feature>
<dbReference type="PANTHER" id="PTHR30472">
    <property type="entry name" value="FERRIC ENTEROBACTIN TRANSPORT SYSTEM PERMEASE PROTEIN"/>
    <property type="match status" value="1"/>
</dbReference>
<evidence type="ECO:0000256" key="3">
    <source>
        <dbReference type="ARBA" id="ARBA00022448"/>
    </source>
</evidence>
<dbReference type="GO" id="GO:0022857">
    <property type="term" value="F:transmembrane transporter activity"/>
    <property type="evidence" value="ECO:0007669"/>
    <property type="project" value="InterPro"/>
</dbReference>
<dbReference type="EMBL" id="CP006842">
    <property type="protein sequence ID" value="AHW65341.1"/>
    <property type="molecule type" value="Genomic_DNA"/>
</dbReference>
<evidence type="ECO:0000256" key="5">
    <source>
        <dbReference type="ARBA" id="ARBA00022692"/>
    </source>
</evidence>
<feature type="transmembrane region" description="Helical" evidence="8">
    <location>
        <begin position="297"/>
        <end position="321"/>
    </location>
</feature>
<feature type="transmembrane region" description="Helical" evidence="8">
    <location>
        <begin position="518"/>
        <end position="540"/>
    </location>
</feature>
<feature type="transmembrane region" description="Helical" evidence="8">
    <location>
        <begin position="679"/>
        <end position="695"/>
    </location>
</feature>
<sequence length="698" mass="70837">MRKTRTPLAPLGLIATLILAIAGVGLWHLTQGTSGLGIRDLLLHVVGHPDAPRDVNGVPVSSILSGSRIPRLLAGVTVGFALGVAGILLQSVTRNQLASPDTLAVTAGSYVTLTAVAAFGISVPFWASGLVAFAGGLASATLVLALTGAGSGRGGSTGTTKLILAGSAIAMALDAVTGMLLILFSQNTTGLFAWGSGSLSQLSVDASARAVPIILLGLVAAVVMSRRLDVLSLGDDDTATTLGIPVRATRAIAVVIAVLLTALSVTVAGPLGFIGLGAPVLARLLSTRIRGLRHHAVLIPVTGLIGALIVLLSDALLRAVLGAEQAASIPTGIPTSLLGAVVIVILAMRMRDQGVVRAARANAGARRGTFTPAQARRRFLVVLSVAVVLLIIAAVVGLLAGSLWLKTGDIVLWLQSSAPRLVDGALDDRAPRVLAAILAGAALGLAGTAVQGTVRNPLAEPSLLGITAGAGVGAVIAVTLVPSGGRTALVIFALVGGLATFALVTSLAWRGGLLPDRFVLIGIGVGYGLSSISTFLLLRANPYDTPRIFTWLSGTTYGRTFPDLVPVAVVLVVAVTLLFILRRDVDLLSVDDDTPRILGVSVTGARLALLTIAAVLAAVSVVAVGVVGFVGLVAPHLARALVGARHDRVLPTAMVLGALLVCIADAVGRSVIAPSQVPAGLMIALIGAPYFVWLMRRV</sequence>
<evidence type="ECO:0000256" key="1">
    <source>
        <dbReference type="ARBA" id="ARBA00004651"/>
    </source>
</evidence>
<dbReference type="SUPFAM" id="SSF81345">
    <property type="entry name" value="ABC transporter involved in vitamin B12 uptake, BtuC"/>
    <property type="match status" value="2"/>
</dbReference>
<dbReference type="NCBIfam" id="NF007867">
    <property type="entry name" value="PRK10577.1-3"/>
    <property type="match status" value="1"/>
</dbReference>
<dbReference type="InterPro" id="IPR037294">
    <property type="entry name" value="ABC_BtuC-like"/>
</dbReference>
<feature type="transmembrane region" description="Helical" evidence="8">
    <location>
        <begin position="487"/>
        <end position="509"/>
    </location>
</feature>
<dbReference type="eggNOG" id="COG0609">
    <property type="taxonomic scope" value="Bacteria"/>
</dbReference>
<evidence type="ECO:0000256" key="4">
    <source>
        <dbReference type="ARBA" id="ARBA00022475"/>
    </source>
</evidence>
<feature type="transmembrane region" description="Helical" evidence="8">
    <location>
        <begin position="649"/>
        <end position="667"/>
    </location>
</feature>
<reference evidence="9 10" key="1">
    <citation type="journal article" date="2015" name="Int. J. Syst. Evol. Microbiol.">
        <title>Revisiting Corynebacterium glyciniphilum (ex Kubota et al., 1972) sp. nov., nom. rev., isolated from putrefied banana.</title>
        <authorList>
            <person name="Al-Dilaimi A."/>
            <person name="Bednarz H."/>
            <person name="Lomker A."/>
            <person name="Niehaus K."/>
            <person name="Kalinowski J."/>
            <person name="Ruckert C."/>
        </authorList>
    </citation>
    <scope>NUCLEOTIDE SEQUENCE [LARGE SCALE GENOMIC DNA]</scope>
    <source>
        <strain evidence="9">AJ 3170</strain>
    </source>
</reference>
<evidence type="ECO:0000313" key="10">
    <source>
        <dbReference type="Proteomes" id="UP000023703"/>
    </source>
</evidence>
<keyword evidence="10" id="KW-1185">Reference proteome</keyword>
<keyword evidence="7 8" id="KW-0472">Membrane</keyword>
<protein>
    <submittedName>
        <fullName evidence="9">ABC-type iron transporter, permease subunit</fullName>
    </submittedName>
</protein>
<feature type="transmembrane region" description="Helical" evidence="8">
    <location>
        <begin position="102"/>
        <end position="123"/>
    </location>
</feature>
<dbReference type="KEGG" id="cgy:CGLY_14525"/>
<keyword evidence="6 8" id="KW-1133">Transmembrane helix</keyword>
<dbReference type="InterPro" id="IPR000522">
    <property type="entry name" value="ABC_transptr_permease_BtuC"/>
</dbReference>
<proteinExistence type="inferred from homology"/>
<comment type="subcellular location">
    <subcellularLocation>
        <location evidence="1">Cell membrane</location>
        <topology evidence="1">Multi-pass membrane protein</topology>
    </subcellularLocation>
</comment>
<feature type="transmembrane region" description="Helical" evidence="8">
    <location>
        <begin position="607"/>
        <end position="637"/>
    </location>
</feature>
<dbReference type="AlphaFoldDB" id="X5EFI0"/>
<dbReference type="GO" id="GO:0033214">
    <property type="term" value="P:siderophore-iron import into cell"/>
    <property type="evidence" value="ECO:0007669"/>
    <property type="project" value="TreeGrafter"/>
</dbReference>
<evidence type="ECO:0000256" key="8">
    <source>
        <dbReference type="SAM" id="Phobius"/>
    </source>
</evidence>
<feature type="transmembrane region" description="Helical" evidence="8">
    <location>
        <begin position="433"/>
        <end position="450"/>
    </location>
</feature>
<gene>
    <name evidence="9" type="primary">fiuP4</name>
    <name evidence="9" type="ORF">CGLY_14525</name>
</gene>
<accession>X5EFI0</accession>
<keyword evidence="3" id="KW-0813">Transport</keyword>
<evidence type="ECO:0000256" key="2">
    <source>
        <dbReference type="ARBA" id="ARBA00007935"/>
    </source>
</evidence>
<name>X5EFI0_9CORY</name>
<feature type="transmembrane region" description="Helical" evidence="8">
    <location>
        <begin position="7"/>
        <end position="29"/>
    </location>
</feature>
<feature type="transmembrane region" description="Helical" evidence="8">
    <location>
        <begin position="72"/>
        <end position="90"/>
    </location>
</feature>
<feature type="transmembrane region" description="Helical" evidence="8">
    <location>
        <begin position="129"/>
        <end position="150"/>
    </location>
</feature>
<feature type="transmembrane region" description="Helical" evidence="8">
    <location>
        <begin position="327"/>
        <end position="348"/>
    </location>
</feature>
<feature type="transmembrane region" description="Helical" evidence="8">
    <location>
        <begin position="560"/>
        <end position="581"/>
    </location>
</feature>
<feature type="transmembrane region" description="Helical" evidence="8">
    <location>
        <begin position="462"/>
        <end position="481"/>
    </location>
</feature>
<dbReference type="Proteomes" id="UP000023703">
    <property type="component" value="Chromosome"/>
</dbReference>
<dbReference type="OrthoDB" id="9782305at2"/>
<feature type="transmembrane region" description="Helical" evidence="8">
    <location>
        <begin position="162"/>
        <end position="186"/>
    </location>
</feature>
<keyword evidence="4" id="KW-1003">Cell membrane</keyword>
<organism evidence="9 10">
    <name type="scientific">Corynebacterium glyciniphilum AJ 3170</name>
    <dbReference type="NCBI Taxonomy" id="1404245"/>
    <lineage>
        <taxon>Bacteria</taxon>
        <taxon>Bacillati</taxon>
        <taxon>Actinomycetota</taxon>
        <taxon>Actinomycetes</taxon>
        <taxon>Mycobacteriales</taxon>
        <taxon>Corynebacteriaceae</taxon>
        <taxon>Corynebacterium</taxon>
    </lineage>
</organism>
<dbReference type="GO" id="GO:0005886">
    <property type="term" value="C:plasma membrane"/>
    <property type="evidence" value="ECO:0007669"/>
    <property type="project" value="UniProtKB-SubCell"/>
</dbReference>
<dbReference type="Gene3D" id="1.10.3470.10">
    <property type="entry name" value="ABC transporter involved in vitamin B12 uptake, BtuC"/>
    <property type="match status" value="2"/>
</dbReference>
<evidence type="ECO:0000256" key="7">
    <source>
        <dbReference type="ARBA" id="ARBA00023136"/>
    </source>
</evidence>
<comment type="similarity">
    <text evidence="2">Belongs to the binding-protein-dependent transport system permease family. FecCD subfamily.</text>
</comment>
<dbReference type="HOGENOM" id="CLU_013016_7_2_11"/>
<dbReference type="RefSeq" id="WP_038550349.1">
    <property type="nucleotide sequence ID" value="NZ_CP006842.1"/>
</dbReference>
<dbReference type="STRING" id="1404245.CGLY_14525"/>
<evidence type="ECO:0000313" key="9">
    <source>
        <dbReference type="EMBL" id="AHW65341.1"/>
    </source>
</evidence>
<dbReference type="Pfam" id="PF01032">
    <property type="entry name" value="FecCD"/>
    <property type="match status" value="2"/>
</dbReference>
<keyword evidence="5 8" id="KW-0812">Transmembrane</keyword>
<dbReference type="CDD" id="cd06550">
    <property type="entry name" value="TM_ABC_iron-siderophores_like"/>
    <property type="match status" value="2"/>
</dbReference>
<evidence type="ECO:0000256" key="6">
    <source>
        <dbReference type="ARBA" id="ARBA00022989"/>
    </source>
</evidence>